<name>A0A0E9XD14_ANGAN</name>
<accession>A0A0E9XD14</accession>
<sequence length="93" mass="11088">MRKRLSREGNASSVCTFGVWPTHTIYHESTFVNKWRIVMIYILFYSSPQSTYPPENKKIVQFTLWFPSYWLYSISSASKKLHCYLLFLGLMHK</sequence>
<organism evidence="1">
    <name type="scientific">Anguilla anguilla</name>
    <name type="common">European freshwater eel</name>
    <name type="synonym">Muraena anguilla</name>
    <dbReference type="NCBI Taxonomy" id="7936"/>
    <lineage>
        <taxon>Eukaryota</taxon>
        <taxon>Metazoa</taxon>
        <taxon>Chordata</taxon>
        <taxon>Craniata</taxon>
        <taxon>Vertebrata</taxon>
        <taxon>Euteleostomi</taxon>
        <taxon>Actinopterygii</taxon>
        <taxon>Neopterygii</taxon>
        <taxon>Teleostei</taxon>
        <taxon>Anguilliformes</taxon>
        <taxon>Anguillidae</taxon>
        <taxon>Anguilla</taxon>
    </lineage>
</organism>
<evidence type="ECO:0000313" key="1">
    <source>
        <dbReference type="EMBL" id="JAI00540.1"/>
    </source>
</evidence>
<proteinExistence type="predicted"/>
<dbReference type="EMBL" id="GBXM01008038">
    <property type="protein sequence ID" value="JAI00540.1"/>
    <property type="molecule type" value="Transcribed_RNA"/>
</dbReference>
<reference evidence="1" key="1">
    <citation type="submission" date="2014-11" db="EMBL/GenBank/DDBJ databases">
        <authorList>
            <person name="Amaro Gonzalez C."/>
        </authorList>
    </citation>
    <scope>NUCLEOTIDE SEQUENCE</scope>
</reference>
<protein>
    <submittedName>
        <fullName evidence="1">Uncharacterized protein</fullName>
    </submittedName>
</protein>
<reference evidence="1" key="2">
    <citation type="journal article" date="2015" name="Fish Shellfish Immunol.">
        <title>Early steps in the European eel (Anguilla anguilla)-Vibrio vulnificus interaction in the gills: Role of the RtxA13 toxin.</title>
        <authorList>
            <person name="Callol A."/>
            <person name="Pajuelo D."/>
            <person name="Ebbesson L."/>
            <person name="Teles M."/>
            <person name="MacKenzie S."/>
            <person name="Amaro C."/>
        </authorList>
    </citation>
    <scope>NUCLEOTIDE SEQUENCE</scope>
</reference>
<dbReference type="AlphaFoldDB" id="A0A0E9XD14"/>